<gene>
    <name evidence="1" type="ORF">GXM_09095</name>
</gene>
<organism evidence="1 2">
    <name type="scientific">Nostoc sphaeroides CCNUC1</name>
    <dbReference type="NCBI Taxonomy" id="2653204"/>
    <lineage>
        <taxon>Bacteria</taxon>
        <taxon>Bacillati</taxon>
        <taxon>Cyanobacteriota</taxon>
        <taxon>Cyanophyceae</taxon>
        <taxon>Nostocales</taxon>
        <taxon>Nostocaceae</taxon>
        <taxon>Nostoc</taxon>
    </lineage>
</organism>
<evidence type="ECO:0000313" key="2">
    <source>
        <dbReference type="Proteomes" id="UP000326678"/>
    </source>
</evidence>
<sequence>MHNSGKNTVILRHLNSRVAEKSGLKSLKGLRSLGFNNFGQKLLKSLLQADFKDF</sequence>
<dbReference type="AlphaFoldDB" id="A0A5P8WG98"/>
<accession>A0A5P8WG98</accession>
<dbReference type="Proteomes" id="UP000326678">
    <property type="component" value="Chromosome Gxm2"/>
</dbReference>
<name>A0A5P8WG98_9NOSO</name>
<reference evidence="1 2" key="1">
    <citation type="submission" date="2019-10" db="EMBL/GenBank/DDBJ databases">
        <title>Genomic and transcriptomic insights into the perfect genentic adaptation of a filamentous nitrogen-fixing cyanobacterium to rice fields.</title>
        <authorList>
            <person name="Chen Z."/>
        </authorList>
    </citation>
    <scope>NUCLEOTIDE SEQUENCE [LARGE SCALE GENOMIC DNA]</scope>
    <source>
        <strain evidence="1">CCNUC1</strain>
    </source>
</reference>
<dbReference type="KEGG" id="nsh:GXM_09095"/>
<dbReference type="EMBL" id="CP045227">
    <property type="protein sequence ID" value="QFS51601.1"/>
    <property type="molecule type" value="Genomic_DNA"/>
</dbReference>
<keyword evidence="2" id="KW-1185">Reference proteome</keyword>
<proteinExistence type="predicted"/>
<evidence type="ECO:0000313" key="1">
    <source>
        <dbReference type="EMBL" id="QFS51601.1"/>
    </source>
</evidence>
<protein>
    <submittedName>
        <fullName evidence="1">Uncharacterized protein</fullName>
    </submittedName>
</protein>